<evidence type="ECO:0000313" key="4">
    <source>
        <dbReference type="Proteomes" id="UP000244523"/>
    </source>
</evidence>
<dbReference type="InterPro" id="IPR005184">
    <property type="entry name" value="DUF306_Meta_HslJ"/>
</dbReference>
<organism evidence="3 4">
    <name type="scientific">Yoonia sediminilitoris</name>
    <dbReference type="NCBI Taxonomy" id="1286148"/>
    <lineage>
        <taxon>Bacteria</taxon>
        <taxon>Pseudomonadati</taxon>
        <taxon>Pseudomonadota</taxon>
        <taxon>Alphaproteobacteria</taxon>
        <taxon>Rhodobacterales</taxon>
        <taxon>Paracoccaceae</taxon>
        <taxon>Yoonia</taxon>
    </lineage>
</organism>
<dbReference type="AlphaFoldDB" id="A0A2T6KM27"/>
<dbReference type="InterPro" id="IPR039366">
    <property type="entry name" value="Pilotin"/>
</dbReference>
<dbReference type="PANTHER" id="PTHR38013:SF1">
    <property type="entry name" value="GLYCOPROTEIN_POLYSACCHARIDE METABOLISM"/>
    <property type="match status" value="1"/>
</dbReference>
<feature type="signal peptide" evidence="1">
    <location>
        <begin position="1"/>
        <end position="23"/>
    </location>
</feature>
<feature type="domain" description="DUF306" evidence="2">
    <location>
        <begin position="140"/>
        <end position="247"/>
    </location>
</feature>
<dbReference type="EMBL" id="QBUD01000002">
    <property type="protein sequence ID" value="PUB17231.1"/>
    <property type="molecule type" value="Genomic_DNA"/>
</dbReference>
<sequence length="252" mass="27971">MRYALQNLSFLFCLIMPLNQAYAQTTIDVAVSYRERIALPPLAELHLELLDVSRTDTAAKPLSSLRRRITGVPMQVELHYDADLIAPEGVYALAASIWSGDSPIFRSTERYDPFSHSEDATLEMMLSAVDEAATVPPTLQHISGVEWAITEILGEPWSNDDPATLIIDDESNFELFGGCNRFIGQLLQIDGEISFPANFAGTMMACPDETERLERSVLDALPRAASYVRYRTGLVLMDASGIALMHFTVRPE</sequence>
<accession>A0A2T6KM27</accession>
<evidence type="ECO:0000259" key="2">
    <source>
        <dbReference type="Pfam" id="PF03724"/>
    </source>
</evidence>
<comment type="caution">
    <text evidence="3">The sequence shown here is derived from an EMBL/GenBank/DDBJ whole genome shotgun (WGS) entry which is preliminary data.</text>
</comment>
<proteinExistence type="predicted"/>
<evidence type="ECO:0000313" key="3">
    <source>
        <dbReference type="EMBL" id="PUB17231.1"/>
    </source>
</evidence>
<gene>
    <name evidence="3" type="ORF">C8N45_102241</name>
</gene>
<dbReference type="Gene3D" id="2.40.128.270">
    <property type="match status" value="1"/>
</dbReference>
<dbReference type="OrthoDB" id="9809132at2"/>
<feature type="chain" id="PRO_5015526284" evidence="1">
    <location>
        <begin position="24"/>
        <end position="252"/>
    </location>
</feature>
<keyword evidence="4" id="KW-1185">Reference proteome</keyword>
<dbReference type="Proteomes" id="UP000244523">
    <property type="component" value="Unassembled WGS sequence"/>
</dbReference>
<dbReference type="RefSeq" id="WP_133175949.1">
    <property type="nucleotide sequence ID" value="NZ_QBUD01000002.1"/>
</dbReference>
<dbReference type="Pfam" id="PF09619">
    <property type="entry name" value="YscW"/>
    <property type="match status" value="1"/>
</dbReference>
<protein>
    <submittedName>
        <fullName evidence="3">Putative lipoprotein</fullName>
    </submittedName>
</protein>
<keyword evidence="3" id="KW-0449">Lipoprotein</keyword>
<dbReference type="InterPro" id="IPR053196">
    <property type="entry name" value="Lipoprotein_YbaY-like"/>
</dbReference>
<evidence type="ECO:0000256" key="1">
    <source>
        <dbReference type="SAM" id="SignalP"/>
    </source>
</evidence>
<name>A0A2T6KM27_9RHOB</name>
<keyword evidence="1" id="KW-0732">Signal</keyword>
<dbReference type="Pfam" id="PF03724">
    <property type="entry name" value="META"/>
    <property type="match status" value="1"/>
</dbReference>
<reference evidence="3 4" key="1">
    <citation type="submission" date="2018-04" db="EMBL/GenBank/DDBJ databases">
        <title>Genomic Encyclopedia of Archaeal and Bacterial Type Strains, Phase II (KMG-II): from individual species to whole genera.</title>
        <authorList>
            <person name="Goeker M."/>
        </authorList>
    </citation>
    <scope>NUCLEOTIDE SEQUENCE [LARGE SCALE GENOMIC DNA]</scope>
    <source>
        <strain evidence="3 4">DSM 29955</strain>
    </source>
</reference>
<dbReference type="PANTHER" id="PTHR38013">
    <property type="entry name" value="GLYCOPROTEIN/POLYSACCHARIDE METABOLISM"/>
    <property type="match status" value="1"/>
</dbReference>
<dbReference type="InterPro" id="IPR038670">
    <property type="entry name" value="HslJ-like_sf"/>
</dbReference>